<dbReference type="KEGG" id="hsr:HSBAA_60380"/>
<accession>A0A455UEL1</accession>
<dbReference type="EMBL" id="AP019514">
    <property type="protein sequence ID" value="BBI64732.1"/>
    <property type="molecule type" value="Genomic_DNA"/>
</dbReference>
<protein>
    <recommendedName>
        <fullName evidence="3">Fe/B12 periplasmic-binding domain-containing protein</fullName>
    </recommendedName>
</protein>
<organism evidence="1 2">
    <name type="scientific">Vreelandella sulfidaeris</name>
    <dbReference type="NCBI Taxonomy" id="115553"/>
    <lineage>
        <taxon>Bacteria</taxon>
        <taxon>Pseudomonadati</taxon>
        <taxon>Pseudomonadota</taxon>
        <taxon>Gammaproteobacteria</taxon>
        <taxon>Oceanospirillales</taxon>
        <taxon>Halomonadaceae</taxon>
        <taxon>Vreelandella</taxon>
    </lineage>
</organism>
<sequence length="57" mass="6054">MATARHGVNPAGREQQFIVINDQALLGFGPRTPDQLLTLRQGVEALLGITATAQLSP</sequence>
<evidence type="ECO:0008006" key="3">
    <source>
        <dbReference type="Google" id="ProtNLM"/>
    </source>
</evidence>
<evidence type="ECO:0000313" key="2">
    <source>
        <dbReference type="Proteomes" id="UP000320231"/>
    </source>
</evidence>
<gene>
    <name evidence="1" type="ORF">HSBAA_60380</name>
</gene>
<evidence type="ECO:0000313" key="1">
    <source>
        <dbReference type="EMBL" id="BBI64732.1"/>
    </source>
</evidence>
<reference evidence="1 2" key="1">
    <citation type="journal article" date="2019" name="Microbiol. Resour. Announc.">
        <title>Complete Genome Sequence of Halomonas sulfidaeris Strain Esulfide1 Isolated from a Metal Sulfide Rock at a Depth of 2,200 Meters, Obtained Using Nanopore Sequencing.</title>
        <authorList>
            <person name="Saito M."/>
            <person name="Nishigata A."/>
            <person name="Galipon J."/>
            <person name="Arakawa K."/>
        </authorList>
    </citation>
    <scope>NUCLEOTIDE SEQUENCE [LARGE SCALE GENOMIC DNA]</scope>
    <source>
        <strain evidence="1 2">ATCC BAA-803</strain>
    </source>
</reference>
<name>A0A455UEL1_9GAMM</name>
<dbReference type="AlphaFoldDB" id="A0A455UEL1"/>
<proteinExistence type="predicted"/>
<dbReference type="Proteomes" id="UP000320231">
    <property type="component" value="Chromosome"/>
</dbReference>